<protein>
    <recommendedName>
        <fullName evidence="4">MttA/Hcf106 family protein</fullName>
    </recommendedName>
</protein>
<dbReference type="OrthoDB" id="7165711at2"/>
<dbReference type="RefSeq" id="WP_038559510.1">
    <property type="nucleotide sequence ID" value="NZ_CP007481.1"/>
</dbReference>
<dbReference type="HOGENOM" id="CLU_2423919_0_0_5"/>
<sequence length="95" mass="10901">MFGIGFFELLVILGVAALLVDKESFHEILKLAKSLHVRLEALKYQIVEYFHAPNESKHITGDDDKIYEVYEVESSEVPMSKKSEVDKKKEDSKVE</sequence>
<evidence type="ECO:0008006" key="4">
    <source>
        <dbReference type="Google" id="ProtNLM"/>
    </source>
</evidence>
<dbReference type="Proteomes" id="UP000023755">
    <property type="component" value="Chromosome"/>
</dbReference>
<feature type="compositionally biased region" description="Basic and acidic residues" evidence="1">
    <location>
        <begin position="79"/>
        <end position="95"/>
    </location>
</feature>
<dbReference type="EMBL" id="CP007481">
    <property type="protein sequence ID" value="AHX11430.1"/>
    <property type="molecule type" value="Genomic_DNA"/>
</dbReference>
<proteinExistence type="predicted"/>
<gene>
    <name evidence="2" type="ORF">NHE_0488</name>
</gene>
<name>X5HLX2_9RICK</name>
<feature type="region of interest" description="Disordered" evidence="1">
    <location>
        <begin position="74"/>
        <end position="95"/>
    </location>
</feature>
<dbReference type="KEGG" id="nhm:NHE_0488"/>
<evidence type="ECO:0000313" key="2">
    <source>
        <dbReference type="EMBL" id="AHX11430.1"/>
    </source>
</evidence>
<keyword evidence="3" id="KW-1185">Reference proteome</keyword>
<evidence type="ECO:0000256" key="1">
    <source>
        <dbReference type="SAM" id="MobiDB-lite"/>
    </source>
</evidence>
<organism evidence="2 3">
    <name type="scientific">Neorickettsia helminthoeca str. Oregon</name>
    <dbReference type="NCBI Taxonomy" id="1286528"/>
    <lineage>
        <taxon>Bacteria</taxon>
        <taxon>Pseudomonadati</taxon>
        <taxon>Pseudomonadota</taxon>
        <taxon>Alphaproteobacteria</taxon>
        <taxon>Rickettsiales</taxon>
        <taxon>Anaplasmataceae</taxon>
        <taxon>Neorickettsia</taxon>
    </lineage>
</organism>
<accession>X5HLX2</accession>
<evidence type="ECO:0000313" key="3">
    <source>
        <dbReference type="Proteomes" id="UP000023755"/>
    </source>
</evidence>
<dbReference type="STRING" id="1286528.NHE_0488"/>
<dbReference type="AlphaFoldDB" id="X5HLX2"/>
<reference evidence="2 3" key="1">
    <citation type="submission" date="2014-03" db="EMBL/GenBank/DDBJ databases">
        <title>Sequencing and Comparison of Genomes and Transcriptome Profiles of Human Ehrlichiosis Agents.</title>
        <authorList>
            <person name="Lin M."/>
            <person name="Daugherty S.C."/>
            <person name="Nagaraj S."/>
            <person name="Cheng Z."/>
            <person name="Xiong Q."/>
            <person name="Lin F.-Y."/>
            <person name="Sengamalay N."/>
            <person name="Ott S."/>
            <person name="Godinez A."/>
            <person name="Tallon L.J."/>
            <person name="Sadzewicz L."/>
            <person name="Fraser C.M."/>
            <person name="Dunning Hotopp J.C."/>
            <person name="Rikihisa Y."/>
        </authorList>
    </citation>
    <scope>NUCLEOTIDE SEQUENCE [LARGE SCALE GENOMIC DNA]</scope>
    <source>
        <strain evidence="2 3">Oregon</strain>
    </source>
</reference>